<evidence type="ECO:0000259" key="8">
    <source>
        <dbReference type="PROSITE" id="PS50011"/>
    </source>
</evidence>
<evidence type="ECO:0000256" key="2">
    <source>
        <dbReference type="ARBA" id="ARBA00022679"/>
    </source>
</evidence>
<feature type="compositionally biased region" description="Basic and acidic residues" evidence="7">
    <location>
        <begin position="319"/>
        <end position="337"/>
    </location>
</feature>
<name>A0ABQ8IPV0_DERPT</name>
<dbReference type="InterPro" id="IPR000719">
    <property type="entry name" value="Prot_kinase_dom"/>
</dbReference>
<dbReference type="Gene3D" id="1.10.510.10">
    <property type="entry name" value="Transferase(Phosphotransferase) domain 1"/>
    <property type="match status" value="1"/>
</dbReference>
<feature type="region of interest" description="Disordered" evidence="7">
    <location>
        <begin position="354"/>
        <end position="411"/>
    </location>
</feature>
<evidence type="ECO:0000313" key="9">
    <source>
        <dbReference type="EMBL" id="KAH9412398.1"/>
    </source>
</evidence>
<dbReference type="PANTHER" id="PTHR22974">
    <property type="entry name" value="MIXED LINEAGE PROTEIN KINASE"/>
    <property type="match status" value="1"/>
</dbReference>
<reference evidence="9 10" key="1">
    <citation type="journal article" date="2018" name="J. Allergy Clin. Immunol.">
        <title>High-quality assembly of Dermatophagoides pteronyssinus genome and transcriptome reveals a wide range of novel allergens.</title>
        <authorList>
            <person name="Liu X.Y."/>
            <person name="Yang K.Y."/>
            <person name="Wang M.Q."/>
            <person name="Kwok J.S."/>
            <person name="Zeng X."/>
            <person name="Yang Z."/>
            <person name="Xiao X.J."/>
            <person name="Lau C.P."/>
            <person name="Li Y."/>
            <person name="Huang Z.M."/>
            <person name="Ba J.G."/>
            <person name="Yim A.K."/>
            <person name="Ouyang C.Y."/>
            <person name="Ngai S.M."/>
            <person name="Chan T.F."/>
            <person name="Leung E.L."/>
            <person name="Liu L."/>
            <person name="Liu Z.G."/>
            <person name="Tsui S.K."/>
        </authorList>
    </citation>
    <scope>NUCLEOTIDE SEQUENCE [LARGE SCALE GENOMIC DNA]</scope>
    <source>
        <strain evidence="9">Derp</strain>
    </source>
</reference>
<keyword evidence="2" id="KW-0808">Transferase</keyword>
<dbReference type="EMBL" id="NJHN03000131">
    <property type="protein sequence ID" value="KAH9412398.1"/>
    <property type="molecule type" value="Genomic_DNA"/>
</dbReference>
<dbReference type="SUPFAM" id="SSF56112">
    <property type="entry name" value="Protein kinase-like (PK-like)"/>
    <property type="match status" value="1"/>
</dbReference>
<proteinExistence type="predicted"/>
<feature type="compositionally biased region" description="Low complexity" evidence="7">
    <location>
        <begin position="397"/>
        <end position="408"/>
    </location>
</feature>
<dbReference type="Pfam" id="PF00069">
    <property type="entry name" value="Pkinase"/>
    <property type="match status" value="1"/>
</dbReference>
<dbReference type="SMART" id="SM00220">
    <property type="entry name" value="S_TKc"/>
    <property type="match status" value="1"/>
</dbReference>
<dbReference type="PROSITE" id="PS50011">
    <property type="entry name" value="PROTEIN_KINASE_DOM"/>
    <property type="match status" value="1"/>
</dbReference>
<dbReference type="InterPro" id="IPR008271">
    <property type="entry name" value="Ser/Thr_kinase_AS"/>
</dbReference>
<keyword evidence="4" id="KW-0418">Kinase</keyword>
<accession>A0ABQ8IPV0</accession>
<dbReference type="PROSITE" id="PS00108">
    <property type="entry name" value="PROTEIN_KINASE_ST"/>
    <property type="match status" value="1"/>
</dbReference>
<gene>
    <name evidence="9" type="ORF">DERP_013641</name>
</gene>
<evidence type="ECO:0000256" key="7">
    <source>
        <dbReference type="SAM" id="MobiDB-lite"/>
    </source>
</evidence>
<feature type="binding site" evidence="6">
    <location>
        <position position="627"/>
    </location>
    <ligand>
        <name>ATP</name>
        <dbReference type="ChEBI" id="CHEBI:30616"/>
    </ligand>
</feature>
<feature type="domain" description="Protein kinase" evidence="8">
    <location>
        <begin position="598"/>
        <end position="866"/>
    </location>
</feature>
<dbReference type="InterPro" id="IPR011009">
    <property type="entry name" value="Kinase-like_dom_sf"/>
</dbReference>
<reference evidence="9 10" key="2">
    <citation type="journal article" date="2022" name="Mol. Biol. Evol.">
        <title>Comparative Genomics Reveals Insights into the Divergent Evolution of Astigmatic Mites and Household Pest Adaptations.</title>
        <authorList>
            <person name="Xiong Q."/>
            <person name="Wan A.T."/>
            <person name="Liu X."/>
            <person name="Fung C.S."/>
            <person name="Xiao X."/>
            <person name="Malainual N."/>
            <person name="Hou J."/>
            <person name="Wang L."/>
            <person name="Wang M."/>
            <person name="Yang K.Y."/>
            <person name="Cui Y."/>
            <person name="Leung E.L."/>
            <person name="Nong W."/>
            <person name="Shin S.K."/>
            <person name="Au S.W."/>
            <person name="Jeong K.Y."/>
            <person name="Chew F.T."/>
            <person name="Hui J.H."/>
            <person name="Leung T.F."/>
            <person name="Tungtrongchitr A."/>
            <person name="Zhong N."/>
            <person name="Liu Z."/>
            <person name="Tsui S.K."/>
        </authorList>
    </citation>
    <scope>NUCLEOTIDE SEQUENCE [LARGE SCALE GENOMIC DNA]</scope>
    <source>
        <strain evidence="9">Derp</strain>
    </source>
</reference>
<evidence type="ECO:0000256" key="4">
    <source>
        <dbReference type="ARBA" id="ARBA00022777"/>
    </source>
</evidence>
<protein>
    <recommendedName>
        <fullName evidence="8">Protein kinase domain-containing protein</fullName>
    </recommendedName>
</protein>
<dbReference type="PROSITE" id="PS00107">
    <property type="entry name" value="PROTEIN_KINASE_ATP"/>
    <property type="match status" value="1"/>
</dbReference>
<sequence>MAKIHPDINDHDRRCPNNGFKVQLRCLQMKHDDGNDDNKQMIKQESSTTTLEHDLKPIVFDNKNPSVGVKIESTTTTSYSLSYETDPLLSNIMNKLNISGKVLTTPKRNFDHCIRSLPKPASSVNDNKYKTNSMSNIENMKQTFNHDSFDHESSVINVVSVDQNKDIDSNLILNRLYGDDTSSSYSKTNFEFHRSDALRRQELLKQNVDLVRLFGKIKFDNSADDDDDNINQCDNLEVDDDNDNNENDNIKNDIQSKSFNLERTLDNNSINKMIRTFSADESVAEIAPDDLEPKFAKNIDFEILKHPNSRQFRWNSTSKKKESSGKKIPHRAHETLKNNRSPLVALNLDSKFDSVQTTNGEKPSKSKSLPNSLNDIENNKSKNSTANNNEAKDLTFSSSSSLPKAVSSPNFSEVQKIVEKFGSKHLMTSKNKSDTIIKKKTKISTSKKKESSSKKIPFRAPETLKNNRPPLVALNLDSKFDSVQTTNDATASKSKSLPDSLNDIEIDESKNSTANDNKAKDLTFSPSSSLSKAVSSPDFSKVQKMVEKIGPKHLMTSKKKSDTIIKKKSACTINNNTNASTNKDDLKIEKISVNNKNYQLLNQIGKGGSSIVYQVYAPYAMKLLALKVVDLNNADKTVVEGFRREIRLLNRLRKCQRVVRMYDYEFRNGNKELFIVMEKGDADLSQVLKSHFQLSSSKHSPHVIRLYWQEMLEAVKEIHDAQIVHSDLKPVNFILVSGTLKLIDFGIANTIQSNQTNVYKDSIIGTVDYMAPESIQRRSEHQNKVKYNQKVDIWSLGIILYNLVYGRTPFSRYDSNMFQKAMAIVNDNIEYEPIDDDLLLDVIKKCLQKDPKKRPTANELLKHPYLTLQNRTDMLLDSSSTKSKQSECQQANTNIPPELLNQMNKLSPNTLRTFTEFISNFTKK</sequence>
<organism evidence="9 10">
    <name type="scientific">Dermatophagoides pteronyssinus</name>
    <name type="common">European house dust mite</name>
    <dbReference type="NCBI Taxonomy" id="6956"/>
    <lineage>
        <taxon>Eukaryota</taxon>
        <taxon>Metazoa</taxon>
        <taxon>Ecdysozoa</taxon>
        <taxon>Arthropoda</taxon>
        <taxon>Chelicerata</taxon>
        <taxon>Arachnida</taxon>
        <taxon>Acari</taxon>
        <taxon>Acariformes</taxon>
        <taxon>Sarcoptiformes</taxon>
        <taxon>Astigmata</taxon>
        <taxon>Psoroptidia</taxon>
        <taxon>Analgoidea</taxon>
        <taxon>Pyroglyphidae</taxon>
        <taxon>Dermatophagoidinae</taxon>
        <taxon>Dermatophagoides</taxon>
    </lineage>
</organism>
<evidence type="ECO:0000256" key="3">
    <source>
        <dbReference type="ARBA" id="ARBA00022741"/>
    </source>
</evidence>
<evidence type="ECO:0000256" key="5">
    <source>
        <dbReference type="ARBA" id="ARBA00022840"/>
    </source>
</evidence>
<keyword evidence="1" id="KW-0723">Serine/threonine-protein kinase</keyword>
<keyword evidence="3 6" id="KW-0547">Nucleotide-binding</keyword>
<dbReference type="Proteomes" id="UP000887458">
    <property type="component" value="Unassembled WGS sequence"/>
</dbReference>
<feature type="compositionally biased region" description="Low complexity" evidence="7">
    <location>
        <begin position="525"/>
        <end position="536"/>
    </location>
</feature>
<dbReference type="InterPro" id="IPR017441">
    <property type="entry name" value="Protein_kinase_ATP_BS"/>
</dbReference>
<dbReference type="Gene3D" id="3.30.200.20">
    <property type="entry name" value="Phosphorylase Kinase, domain 1"/>
    <property type="match status" value="1"/>
</dbReference>
<keyword evidence="10" id="KW-1185">Reference proteome</keyword>
<feature type="region of interest" description="Disordered" evidence="7">
    <location>
        <begin position="312"/>
        <end position="342"/>
    </location>
</feature>
<evidence type="ECO:0000256" key="6">
    <source>
        <dbReference type="PROSITE-ProRule" id="PRU10141"/>
    </source>
</evidence>
<dbReference type="PANTHER" id="PTHR22974:SF21">
    <property type="entry name" value="DUAL SPECIFICITY PROTEIN KINASE TTK"/>
    <property type="match status" value="1"/>
</dbReference>
<feature type="region of interest" description="Disordered" evidence="7">
    <location>
        <begin position="432"/>
        <end position="470"/>
    </location>
</feature>
<keyword evidence="5 6" id="KW-0067">ATP-binding</keyword>
<comment type="caution">
    <text evidence="9">The sequence shown here is derived from an EMBL/GenBank/DDBJ whole genome shotgun (WGS) entry which is preliminary data.</text>
</comment>
<evidence type="ECO:0000313" key="10">
    <source>
        <dbReference type="Proteomes" id="UP000887458"/>
    </source>
</evidence>
<evidence type="ECO:0000256" key="1">
    <source>
        <dbReference type="ARBA" id="ARBA00022527"/>
    </source>
</evidence>
<feature type="compositionally biased region" description="Polar residues" evidence="7">
    <location>
        <begin position="485"/>
        <end position="499"/>
    </location>
</feature>
<feature type="region of interest" description="Disordered" evidence="7">
    <location>
        <begin position="485"/>
        <end position="536"/>
    </location>
</feature>